<evidence type="ECO:0000256" key="1">
    <source>
        <dbReference type="SAM" id="Phobius"/>
    </source>
</evidence>
<dbReference type="STRING" id="1330330.IX53_00545"/>
<feature type="transmembrane region" description="Helical" evidence="1">
    <location>
        <begin position="41"/>
        <end position="64"/>
    </location>
</feature>
<keyword evidence="1" id="KW-1133">Transmembrane helix</keyword>
<organism evidence="2 3">
    <name type="scientific">Kosmotoga pacifica</name>
    <dbReference type="NCBI Taxonomy" id="1330330"/>
    <lineage>
        <taxon>Bacteria</taxon>
        <taxon>Thermotogati</taxon>
        <taxon>Thermotogota</taxon>
        <taxon>Thermotogae</taxon>
        <taxon>Kosmotogales</taxon>
        <taxon>Kosmotogaceae</taxon>
        <taxon>Kosmotoga</taxon>
    </lineage>
</organism>
<dbReference type="EMBL" id="CP011232">
    <property type="protein sequence ID" value="AKI96556.1"/>
    <property type="molecule type" value="Genomic_DNA"/>
</dbReference>
<keyword evidence="1" id="KW-0812">Transmembrane</keyword>
<dbReference type="KEGG" id="kpf:IX53_00545"/>
<dbReference type="RefSeq" id="WP_047753691.1">
    <property type="nucleotide sequence ID" value="NZ_CAJUHA010000002.1"/>
</dbReference>
<dbReference type="AlphaFoldDB" id="A0A0G2Z908"/>
<dbReference type="PATRIC" id="fig|1330330.3.peg.103"/>
<feature type="transmembrane region" description="Helical" evidence="1">
    <location>
        <begin position="71"/>
        <end position="89"/>
    </location>
</feature>
<protein>
    <recommendedName>
        <fullName evidence="4">DUF4064 domain-containing protein</fullName>
    </recommendedName>
</protein>
<sequence>MRIAAFVLGLIFSIVVLFGSFFALGLSSLGTLTEDMEFAESFGLAGGGAFLMGILGIIGSSMAFKHPKASGVLLIIVAFFLILIGVTTLYKDMGVFGAVMGLAGIFAFVGSRNH</sequence>
<evidence type="ECO:0008006" key="4">
    <source>
        <dbReference type="Google" id="ProtNLM"/>
    </source>
</evidence>
<feature type="transmembrane region" description="Helical" evidence="1">
    <location>
        <begin position="95"/>
        <end position="111"/>
    </location>
</feature>
<proteinExistence type="predicted"/>
<evidence type="ECO:0000313" key="2">
    <source>
        <dbReference type="EMBL" id="AKI96556.1"/>
    </source>
</evidence>
<reference evidence="2 3" key="1">
    <citation type="submission" date="2015-04" db="EMBL/GenBank/DDBJ databases">
        <title>Complete Genome Sequence of Kosmotoga pacifica SLHLJ1.</title>
        <authorList>
            <person name="Jiang L.J."/>
            <person name="Shao Z.Z."/>
            <person name="Jebbar M."/>
        </authorList>
    </citation>
    <scope>NUCLEOTIDE SEQUENCE [LARGE SCALE GENOMIC DNA]</scope>
    <source>
        <strain evidence="2 3">SLHLJ1</strain>
    </source>
</reference>
<gene>
    <name evidence="2" type="ORF">IX53_00545</name>
</gene>
<accession>A0A0G2Z908</accession>
<dbReference type="Proteomes" id="UP000035159">
    <property type="component" value="Chromosome"/>
</dbReference>
<keyword evidence="1" id="KW-0472">Membrane</keyword>
<name>A0A0G2Z908_9BACT</name>
<keyword evidence="3" id="KW-1185">Reference proteome</keyword>
<evidence type="ECO:0000313" key="3">
    <source>
        <dbReference type="Proteomes" id="UP000035159"/>
    </source>
</evidence>